<sequence>MMPYAFRLFFIVSITLATEYLYTEDSEKKKIKKKVEKKDSSDQISIDRTLFIVWIVATAALSILFIIVFIICFCDRKRYKEKIGHLEASISTMESNPIIIHTAASSGMVVMKNEKPGTAAAIVSKPKPESKIESVDEEEQIKKKTTRKSKKKAKKTRKTESVETTQEGEQSAMKSVVMATGKEKTRTAKTATGWTGTKEEPSDGDNYPIPQLSTGTDGSYTEKLKKNVKELEKKIQDMELYGVIKPQKNPPKRVQLPKRSDKKESKIVKVVNEVKSEEKTDTPKKKKTTKRSAKKKKEQKKNETQTPLSVTDDSSVTCSKDSTDTRTTEATTEESKTQLGSKTETSVTGTVVEADKTQEKSPIDSIATAEVNILSRKVY</sequence>
<feature type="compositionally biased region" description="Polar residues" evidence="1">
    <location>
        <begin position="338"/>
        <end position="349"/>
    </location>
</feature>
<keyword evidence="2" id="KW-1133">Transmembrane helix</keyword>
<feature type="compositionally biased region" description="Basic residues" evidence="1">
    <location>
        <begin position="284"/>
        <end position="299"/>
    </location>
</feature>
<keyword evidence="3" id="KW-0732">Signal</keyword>
<feature type="compositionally biased region" description="Basic residues" evidence="1">
    <location>
        <begin position="143"/>
        <end position="157"/>
    </location>
</feature>
<keyword evidence="2" id="KW-0472">Membrane</keyword>
<feature type="compositionally biased region" description="Basic and acidic residues" evidence="1">
    <location>
        <begin position="258"/>
        <end position="283"/>
    </location>
</feature>
<evidence type="ECO:0000256" key="3">
    <source>
        <dbReference type="SAM" id="SignalP"/>
    </source>
</evidence>
<dbReference type="AlphaFoldDB" id="A0AAE9ET71"/>
<feature type="transmembrane region" description="Helical" evidence="2">
    <location>
        <begin position="51"/>
        <end position="74"/>
    </location>
</feature>
<dbReference type="Proteomes" id="UP000829354">
    <property type="component" value="Chromosome IV"/>
</dbReference>
<gene>
    <name evidence="4" type="ORF">L5515_010912</name>
</gene>
<evidence type="ECO:0000313" key="5">
    <source>
        <dbReference type="Proteomes" id="UP000829354"/>
    </source>
</evidence>
<feature type="region of interest" description="Disordered" evidence="1">
    <location>
        <begin position="120"/>
        <end position="222"/>
    </location>
</feature>
<feature type="region of interest" description="Disordered" evidence="1">
    <location>
        <begin position="239"/>
        <end position="361"/>
    </location>
</feature>
<evidence type="ECO:0000256" key="1">
    <source>
        <dbReference type="SAM" id="MobiDB-lite"/>
    </source>
</evidence>
<protein>
    <submittedName>
        <fullName evidence="4">Uncharacterized protein</fullName>
    </submittedName>
</protein>
<dbReference type="EMBL" id="CP092623">
    <property type="protein sequence ID" value="UMM27757.1"/>
    <property type="molecule type" value="Genomic_DNA"/>
</dbReference>
<accession>A0AAE9ET71</accession>
<feature type="compositionally biased region" description="Polar residues" evidence="1">
    <location>
        <begin position="162"/>
        <end position="173"/>
    </location>
</feature>
<evidence type="ECO:0000313" key="4">
    <source>
        <dbReference type="EMBL" id="UMM27757.1"/>
    </source>
</evidence>
<keyword evidence="2" id="KW-0812">Transmembrane</keyword>
<feature type="compositionally biased region" description="Polar residues" evidence="1">
    <location>
        <begin position="307"/>
        <end position="319"/>
    </location>
</feature>
<proteinExistence type="predicted"/>
<name>A0AAE9ET71_CAEBR</name>
<keyword evidence="5" id="KW-1185">Reference proteome</keyword>
<feature type="chain" id="PRO_5042243490" evidence="3">
    <location>
        <begin position="18"/>
        <end position="379"/>
    </location>
</feature>
<evidence type="ECO:0000256" key="2">
    <source>
        <dbReference type="SAM" id="Phobius"/>
    </source>
</evidence>
<feature type="signal peptide" evidence="3">
    <location>
        <begin position="1"/>
        <end position="17"/>
    </location>
</feature>
<reference evidence="4 5" key="1">
    <citation type="submission" date="2022-04" db="EMBL/GenBank/DDBJ databases">
        <title>Chromosome-level reference genomes for two strains of Caenorhabditis briggsae: an improved platform for comparative genomics.</title>
        <authorList>
            <person name="Stevens L."/>
            <person name="Andersen E."/>
        </authorList>
    </citation>
    <scope>NUCLEOTIDE SEQUENCE [LARGE SCALE GENOMIC DNA]</scope>
    <source>
        <strain evidence="4">VX34</strain>
        <tissue evidence="4">Whole-organism</tissue>
    </source>
</reference>
<organism evidence="4 5">
    <name type="scientific">Caenorhabditis briggsae</name>
    <dbReference type="NCBI Taxonomy" id="6238"/>
    <lineage>
        <taxon>Eukaryota</taxon>
        <taxon>Metazoa</taxon>
        <taxon>Ecdysozoa</taxon>
        <taxon>Nematoda</taxon>
        <taxon>Chromadorea</taxon>
        <taxon>Rhabditida</taxon>
        <taxon>Rhabditina</taxon>
        <taxon>Rhabditomorpha</taxon>
        <taxon>Rhabditoidea</taxon>
        <taxon>Rhabditidae</taxon>
        <taxon>Peloderinae</taxon>
        <taxon>Caenorhabditis</taxon>
    </lineage>
</organism>